<organism evidence="2 3">
    <name type="scientific">Chlamydomonas reinhardtii</name>
    <name type="common">Chlamydomonas smithii</name>
    <dbReference type="NCBI Taxonomy" id="3055"/>
    <lineage>
        <taxon>Eukaryota</taxon>
        <taxon>Viridiplantae</taxon>
        <taxon>Chlorophyta</taxon>
        <taxon>core chlorophytes</taxon>
        <taxon>Chlorophyceae</taxon>
        <taxon>CS clade</taxon>
        <taxon>Chlamydomonadales</taxon>
        <taxon>Chlamydomonadaceae</taxon>
        <taxon>Chlamydomonas</taxon>
    </lineage>
</organism>
<name>A0A2K3D3A4_CHLRE</name>
<dbReference type="Proteomes" id="UP000006906">
    <property type="component" value="Chromosome 12"/>
</dbReference>
<keyword evidence="1" id="KW-0812">Transmembrane</keyword>
<feature type="transmembrane region" description="Helical" evidence="1">
    <location>
        <begin position="12"/>
        <end position="31"/>
    </location>
</feature>
<keyword evidence="3" id="KW-1185">Reference proteome</keyword>
<dbReference type="InParanoid" id="A0A2K3D3A4"/>
<evidence type="ECO:0000313" key="2">
    <source>
        <dbReference type="EMBL" id="PNW75022.1"/>
    </source>
</evidence>
<protein>
    <submittedName>
        <fullName evidence="2">Uncharacterized protein</fullName>
    </submittedName>
</protein>
<keyword evidence="1" id="KW-1133">Transmembrane helix</keyword>
<dbReference type="AlphaFoldDB" id="A0A2K3D3A4"/>
<dbReference type="KEGG" id="cre:CHLRE_12g499800v5"/>
<sequence length="95" mass="10479">MSYSAYFTRANFSFPTGFAGLVGGLFYLNTFTGRPATGTKEVTMAEYNATPLVYLQSPDRHPTRSPKVPGMSDVPHAYDELMHKVHAKGHGHAHH</sequence>
<dbReference type="RefSeq" id="XP_042918301.1">
    <property type="nucleotide sequence ID" value="XM_043068065.1"/>
</dbReference>
<dbReference type="EMBL" id="CM008973">
    <property type="protein sequence ID" value="PNW75022.1"/>
    <property type="molecule type" value="Genomic_DNA"/>
</dbReference>
<keyword evidence="1" id="KW-0472">Membrane</keyword>
<dbReference type="GeneID" id="66055472"/>
<dbReference type="OrthoDB" id="523296at2759"/>
<gene>
    <name evidence="2" type="ORF">CHLRE_12g499800v5</name>
</gene>
<dbReference type="Gramene" id="PNW75022">
    <property type="protein sequence ID" value="PNW75022"/>
    <property type="gene ID" value="CHLRE_12g499800v5"/>
</dbReference>
<proteinExistence type="predicted"/>
<evidence type="ECO:0000313" key="3">
    <source>
        <dbReference type="Proteomes" id="UP000006906"/>
    </source>
</evidence>
<evidence type="ECO:0000256" key="1">
    <source>
        <dbReference type="SAM" id="Phobius"/>
    </source>
</evidence>
<accession>A0A2K3D3A4</accession>
<reference evidence="2 3" key="1">
    <citation type="journal article" date="2007" name="Science">
        <title>The Chlamydomonas genome reveals the evolution of key animal and plant functions.</title>
        <authorList>
            <person name="Merchant S.S."/>
            <person name="Prochnik S.E."/>
            <person name="Vallon O."/>
            <person name="Harris E.H."/>
            <person name="Karpowicz S.J."/>
            <person name="Witman G.B."/>
            <person name="Terry A."/>
            <person name="Salamov A."/>
            <person name="Fritz-Laylin L.K."/>
            <person name="Marechal-Drouard L."/>
            <person name="Marshall W.F."/>
            <person name="Qu L.H."/>
            <person name="Nelson D.R."/>
            <person name="Sanderfoot A.A."/>
            <person name="Spalding M.H."/>
            <person name="Kapitonov V.V."/>
            <person name="Ren Q."/>
            <person name="Ferris P."/>
            <person name="Lindquist E."/>
            <person name="Shapiro H."/>
            <person name="Lucas S.M."/>
            <person name="Grimwood J."/>
            <person name="Schmutz J."/>
            <person name="Cardol P."/>
            <person name="Cerutti H."/>
            <person name="Chanfreau G."/>
            <person name="Chen C.L."/>
            <person name="Cognat V."/>
            <person name="Croft M.T."/>
            <person name="Dent R."/>
            <person name="Dutcher S."/>
            <person name="Fernandez E."/>
            <person name="Fukuzawa H."/>
            <person name="Gonzalez-Ballester D."/>
            <person name="Gonzalez-Halphen D."/>
            <person name="Hallmann A."/>
            <person name="Hanikenne M."/>
            <person name="Hippler M."/>
            <person name="Inwood W."/>
            <person name="Jabbari K."/>
            <person name="Kalanon M."/>
            <person name="Kuras R."/>
            <person name="Lefebvre P.A."/>
            <person name="Lemaire S.D."/>
            <person name="Lobanov A.V."/>
            <person name="Lohr M."/>
            <person name="Manuell A."/>
            <person name="Meier I."/>
            <person name="Mets L."/>
            <person name="Mittag M."/>
            <person name="Mittelmeier T."/>
            <person name="Moroney J.V."/>
            <person name="Moseley J."/>
            <person name="Napoli C."/>
            <person name="Nedelcu A.M."/>
            <person name="Niyogi K."/>
            <person name="Novoselov S.V."/>
            <person name="Paulsen I.T."/>
            <person name="Pazour G."/>
            <person name="Purton S."/>
            <person name="Ral J.P."/>
            <person name="Riano-Pachon D.M."/>
            <person name="Riekhof W."/>
            <person name="Rymarquis L."/>
            <person name="Schroda M."/>
            <person name="Stern D."/>
            <person name="Umen J."/>
            <person name="Willows R."/>
            <person name="Wilson N."/>
            <person name="Zimmer S.L."/>
            <person name="Allmer J."/>
            <person name="Balk J."/>
            <person name="Bisova K."/>
            <person name="Chen C.J."/>
            <person name="Elias M."/>
            <person name="Gendler K."/>
            <person name="Hauser C."/>
            <person name="Lamb M.R."/>
            <person name="Ledford H."/>
            <person name="Long J.C."/>
            <person name="Minagawa J."/>
            <person name="Page M.D."/>
            <person name="Pan J."/>
            <person name="Pootakham W."/>
            <person name="Roje S."/>
            <person name="Rose A."/>
            <person name="Stahlberg E."/>
            <person name="Terauchi A.M."/>
            <person name="Yang P."/>
            <person name="Ball S."/>
            <person name="Bowler C."/>
            <person name="Dieckmann C.L."/>
            <person name="Gladyshev V.N."/>
            <person name="Green P."/>
            <person name="Jorgensen R."/>
            <person name="Mayfield S."/>
            <person name="Mueller-Roeber B."/>
            <person name="Rajamani S."/>
            <person name="Sayre R.T."/>
            <person name="Brokstein P."/>
            <person name="Dubchak I."/>
            <person name="Goodstein D."/>
            <person name="Hornick L."/>
            <person name="Huang Y.W."/>
            <person name="Jhaveri J."/>
            <person name="Luo Y."/>
            <person name="Martinez D."/>
            <person name="Ngau W.C."/>
            <person name="Otillar B."/>
            <person name="Poliakov A."/>
            <person name="Porter A."/>
            <person name="Szajkowski L."/>
            <person name="Werner G."/>
            <person name="Zhou K."/>
            <person name="Grigoriev I.V."/>
            <person name="Rokhsar D.S."/>
            <person name="Grossman A.R."/>
        </authorList>
    </citation>
    <scope>NUCLEOTIDE SEQUENCE [LARGE SCALE GENOMIC DNA]</scope>
    <source>
        <strain evidence="3">CC-503</strain>
    </source>
</reference>